<evidence type="ECO:0000313" key="1">
    <source>
        <dbReference type="EMBL" id="OTA17137.1"/>
    </source>
</evidence>
<accession>A0A1Y2SEU2</accession>
<reference evidence="1 2" key="1">
    <citation type="submission" date="2016-10" db="EMBL/GenBank/DDBJ databases">
        <title>Systematic genetic and metabolomic analysis of Xenorhabdus and Photorhabdus spp., highlights the requirements for a dual symbiotic and pathogenic life style.</title>
        <authorList>
            <person name="Tobias N.J."/>
            <person name="Wolff H."/>
            <person name="Djahanschiri B."/>
            <person name="Pidot S.J."/>
            <person name="Stinear T.P."/>
            <person name="Ebersberger I."/>
            <person name="Bode H.B."/>
        </authorList>
    </citation>
    <scope>NUCLEOTIDE SEQUENCE [LARGE SCALE GENOMIC DNA]</scope>
    <source>
        <strain evidence="1 2">DSM 22392</strain>
    </source>
</reference>
<gene>
    <name evidence="1" type="ORF">Xvie_01394</name>
</gene>
<organism evidence="1 2">
    <name type="scientific">Xenorhabdus vietnamensis</name>
    <dbReference type="NCBI Taxonomy" id="351656"/>
    <lineage>
        <taxon>Bacteria</taxon>
        <taxon>Pseudomonadati</taxon>
        <taxon>Pseudomonadota</taxon>
        <taxon>Gammaproteobacteria</taxon>
        <taxon>Enterobacterales</taxon>
        <taxon>Morganellaceae</taxon>
        <taxon>Xenorhabdus</taxon>
    </lineage>
</organism>
<name>A0A1Y2SEU2_9GAMM</name>
<evidence type="ECO:0000313" key="2">
    <source>
        <dbReference type="Proteomes" id="UP000194350"/>
    </source>
</evidence>
<protein>
    <submittedName>
        <fullName evidence="1">Uncharacterized protein</fullName>
    </submittedName>
</protein>
<sequence length="31" mass="3603">MTVLNYVDTLVEYKEASNAVIHWNLFGKAEF</sequence>
<dbReference type="AlphaFoldDB" id="A0A1Y2SEU2"/>
<keyword evidence="2" id="KW-1185">Reference proteome</keyword>
<comment type="caution">
    <text evidence="1">The sequence shown here is derived from an EMBL/GenBank/DDBJ whole genome shotgun (WGS) entry which is preliminary data.</text>
</comment>
<proteinExistence type="predicted"/>
<dbReference type="Proteomes" id="UP000194350">
    <property type="component" value="Unassembled WGS sequence"/>
</dbReference>
<dbReference type="EMBL" id="MUBJ01000005">
    <property type="protein sequence ID" value="OTA17137.1"/>
    <property type="molecule type" value="Genomic_DNA"/>
</dbReference>